<feature type="active site" description="Nucleophile" evidence="9">
    <location>
        <position position="167"/>
    </location>
</feature>
<evidence type="ECO:0000259" key="10">
    <source>
        <dbReference type="PROSITE" id="PS52029"/>
    </source>
</evidence>
<feature type="domain" description="L,D-TPase catalytic" evidence="10">
    <location>
        <begin position="50"/>
        <end position="191"/>
    </location>
</feature>
<dbReference type="HOGENOM" id="CLU_042399_4_2_3"/>
<dbReference type="InterPro" id="IPR038063">
    <property type="entry name" value="Transpep_catalytic_dom"/>
</dbReference>
<dbReference type="KEGG" id="pmt:PMT_0404"/>
<proteinExistence type="inferred from homology"/>
<keyword evidence="5" id="KW-0378">Hydrolase</keyword>
<dbReference type="Pfam" id="PF03734">
    <property type="entry name" value="YkuD"/>
    <property type="match status" value="1"/>
</dbReference>
<evidence type="ECO:0000313" key="11">
    <source>
        <dbReference type="EMBL" id="CAE20579.1"/>
    </source>
</evidence>
<dbReference type="GO" id="GO:0005576">
    <property type="term" value="C:extracellular region"/>
    <property type="evidence" value="ECO:0007669"/>
    <property type="project" value="TreeGrafter"/>
</dbReference>
<keyword evidence="7 9" id="KW-0573">Peptidoglycan synthesis</keyword>
<evidence type="ECO:0000256" key="9">
    <source>
        <dbReference type="PROSITE-ProRule" id="PRU01373"/>
    </source>
</evidence>
<name>Q7V8E9_PROMM</name>
<sequence>MIDASFALGKEFLLPLPLPLLPSLIHAAVQDSLPQIVASFPLAVIEREGRHLVLDRRSRRLLVLEDGSLIKSFSVAVGMPGWETPTGEFQVLSKTPHPIWEHPQSGKRIGSGPKNPLGSRWIGFYRDCNGRDAHDGDRWLTIDGCVTSGFHGTPHRWTVGRAVSHGCVRLFEEDIQSLYRLVKIGTPLKVLP</sequence>
<dbReference type="PANTHER" id="PTHR30582">
    <property type="entry name" value="L,D-TRANSPEPTIDASE"/>
    <property type="match status" value="1"/>
</dbReference>
<dbReference type="InterPro" id="IPR005490">
    <property type="entry name" value="LD_TPept_cat_dom"/>
</dbReference>
<evidence type="ECO:0000256" key="2">
    <source>
        <dbReference type="ARBA" id="ARBA00005992"/>
    </source>
</evidence>
<gene>
    <name evidence="11" type="ordered locus">PMT_0404</name>
</gene>
<dbReference type="GO" id="GO:0016757">
    <property type="term" value="F:glycosyltransferase activity"/>
    <property type="evidence" value="ECO:0007669"/>
    <property type="project" value="UniProtKB-KW"/>
</dbReference>
<feature type="active site" description="Proton donor/acceptor" evidence="9">
    <location>
        <position position="151"/>
    </location>
</feature>
<evidence type="ECO:0000256" key="6">
    <source>
        <dbReference type="ARBA" id="ARBA00022960"/>
    </source>
</evidence>
<dbReference type="SUPFAM" id="SSF141523">
    <property type="entry name" value="L,D-transpeptidase catalytic domain-like"/>
    <property type="match status" value="1"/>
</dbReference>
<dbReference type="Gene3D" id="2.40.440.10">
    <property type="entry name" value="L,D-transpeptidase catalytic domain-like"/>
    <property type="match status" value="1"/>
</dbReference>
<dbReference type="CDD" id="cd16913">
    <property type="entry name" value="YkuD_like"/>
    <property type="match status" value="1"/>
</dbReference>
<dbReference type="GO" id="GO:0071555">
    <property type="term" value="P:cell wall organization"/>
    <property type="evidence" value="ECO:0007669"/>
    <property type="project" value="UniProtKB-UniRule"/>
</dbReference>
<keyword evidence="3" id="KW-0328">Glycosyltransferase</keyword>
<dbReference type="EMBL" id="BX548175">
    <property type="protein sequence ID" value="CAE20579.1"/>
    <property type="molecule type" value="Genomic_DNA"/>
</dbReference>
<reference evidence="11 12" key="1">
    <citation type="journal article" date="2003" name="Nature">
        <title>Genome divergence in two Prochlorococcus ecotypes reflects oceanic niche differentiation.</title>
        <authorList>
            <person name="Rocap G."/>
            <person name="Larimer F.W."/>
            <person name="Lamerdin J.E."/>
            <person name="Malfatti S."/>
            <person name="Chain P."/>
            <person name="Ahlgren N.A."/>
            <person name="Arellano A."/>
            <person name="Coleman M."/>
            <person name="Hauser L."/>
            <person name="Hess W.R."/>
            <person name="Johnson Z.I."/>
            <person name="Land M.L."/>
            <person name="Lindell D."/>
            <person name="Post A.F."/>
            <person name="Regala W."/>
            <person name="Shah M."/>
            <person name="Shaw S.L."/>
            <person name="Steglich C."/>
            <person name="Sullivan M.B."/>
            <person name="Ting C.S."/>
            <person name="Tolonen A."/>
            <person name="Webb E.A."/>
            <person name="Zinser E.R."/>
            <person name="Chisholm S.W."/>
        </authorList>
    </citation>
    <scope>NUCLEOTIDE SEQUENCE [LARGE SCALE GENOMIC DNA]</scope>
    <source>
        <strain evidence="12">MIT 9313</strain>
    </source>
</reference>
<dbReference type="UniPathway" id="UPA00219"/>
<dbReference type="PANTHER" id="PTHR30582:SF24">
    <property type="entry name" value="L,D-TRANSPEPTIDASE ERFK_SRFK-RELATED"/>
    <property type="match status" value="1"/>
</dbReference>
<evidence type="ECO:0000256" key="4">
    <source>
        <dbReference type="ARBA" id="ARBA00022679"/>
    </source>
</evidence>
<evidence type="ECO:0000256" key="7">
    <source>
        <dbReference type="ARBA" id="ARBA00022984"/>
    </source>
</evidence>
<dbReference type="AlphaFoldDB" id="Q7V8E9"/>
<dbReference type="Proteomes" id="UP000001423">
    <property type="component" value="Chromosome"/>
</dbReference>
<accession>Q7V8E9</accession>
<keyword evidence="12" id="KW-1185">Reference proteome</keyword>
<dbReference type="GO" id="GO:0018104">
    <property type="term" value="P:peptidoglycan-protein cross-linking"/>
    <property type="evidence" value="ECO:0007669"/>
    <property type="project" value="TreeGrafter"/>
</dbReference>
<keyword evidence="4" id="KW-0808">Transferase</keyword>
<dbReference type="InterPro" id="IPR050979">
    <property type="entry name" value="LD-transpeptidase"/>
</dbReference>
<dbReference type="RefSeq" id="WP_011129783.1">
    <property type="nucleotide sequence ID" value="NC_005071.1"/>
</dbReference>
<dbReference type="eggNOG" id="COG1376">
    <property type="taxonomic scope" value="Bacteria"/>
</dbReference>
<keyword evidence="8 9" id="KW-0961">Cell wall biogenesis/degradation</keyword>
<evidence type="ECO:0000256" key="1">
    <source>
        <dbReference type="ARBA" id="ARBA00004752"/>
    </source>
</evidence>
<evidence type="ECO:0000256" key="5">
    <source>
        <dbReference type="ARBA" id="ARBA00022801"/>
    </source>
</evidence>
<dbReference type="PROSITE" id="PS52029">
    <property type="entry name" value="LD_TPASE"/>
    <property type="match status" value="1"/>
</dbReference>
<comment type="pathway">
    <text evidence="1 9">Cell wall biogenesis; peptidoglycan biosynthesis.</text>
</comment>
<dbReference type="GO" id="GO:0008360">
    <property type="term" value="P:regulation of cell shape"/>
    <property type="evidence" value="ECO:0007669"/>
    <property type="project" value="UniProtKB-UniRule"/>
</dbReference>
<evidence type="ECO:0000256" key="3">
    <source>
        <dbReference type="ARBA" id="ARBA00022676"/>
    </source>
</evidence>
<comment type="similarity">
    <text evidence="2">Belongs to the YkuD family.</text>
</comment>
<evidence type="ECO:0000256" key="8">
    <source>
        <dbReference type="ARBA" id="ARBA00023316"/>
    </source>
</evidence>
<dbReference type="GO" id="GO:0071972">
    <property type="term" value="F:peptidoglycan L,D-transpeptidase activity"/>
    <property type="evidence" value="ECO:0007669"/>
    <property type="project" value="TreeGrafter"/>
</dbReference>
<keyword evidence="6 9" id="KW-0133">Cell shape</keyword>
<evidence type="ECO:0000313" key="12">
    <source>
        <dbReference type="Proteomes" id="UP000001423"/>
    </source>
</evidence>
<organism evidence="11 12">
    <name type="scientific">Prochlorococcus marinus (strain MIT 9313)</name>
    <dbReference type="NCBI Taxonomy" id="74547"/>
    <lineage>
        <taxon>Bacteria</taxon>
        <taxon>Bacillati</taxon>
        <taxon>Cyanobacteriota</taxon>
        <taxon>Cyanophyceae</taxon>
        <taxon>Synechococcales</taxon>
        <taxon>Prochlorococcaceae</taxon>
        <taxon>Prochlorococcus</taxon>
    </lineage>
</organism>
<protein>
    <recommendedName>
        <fullName evidence="10">L,D-TPase catalytic domain-containing protein</fullName>
    </recommendedName>
</protein>